<dbReference type="CDD" id="cd08010">
    <property type="entry name" value="MltG_like"/>
    <property type="match status" value="1"/>
</dbReference>
<dbReference type="NCBIfam" id="TIGR00247">
    <property type="entry name" value="endolytic transglycosylase MltG"/>
    <property type="match status" value="1"/>
</dbReference>
<dbReference type="PANTHER" id="PTHR30518">
    <property type="entry name" value="ENDOLYTIC MUREIN TRANSGLYCOSYLASE"/>
    <property type="match status" value="1"/>
</dbReference>
<dbReference type="GO" id="GO:0008932">
    <property type="term" value="F:lytic endotransglycosylase activity"/>
    <property type="evidence" value="ECO:0007669"/>
    <property type="project" value="UniProtKB-UniRule"/>
</dbReference>
<gene>
    <name evidence="7" type="primary">mltG</name>
    <name evidence="8" type="ORF">FHX64_001871</name>
</gene>
<dbReference type="AlphaFoldDB" id="A0A7W5DT14"/>
<evidence type="ECO:0000256" key="1">
    <source>
        <dbReference type="ARBA" id="ARBA00022475"/>
    </source>
</evidence>
<evidence type="ECO:0000313" key="9">
    <source>
        <dbReference type="Proteomes" id="UP000544222"/>
    </source>
</evidence>
<keyword evidence="9" id="KW-1185">Reference proteome</keyword>
<sequence length="346" mass="39898">MKRRATLRTFTIRLIIIILIAVGGYQLYNYFHSNFATSNHETTYLYIRPGDTFTDVINQLKKKGVVRNMHSFIEAANLIGYEKHIHSGRYAITDGMDNETLLYHLSKHIQTPVHLTFNNIRTKEQLAGRLGEQLMLDSLSILQHLNDTDFDTRFGFTPATIVAMFIPNTYDILWDISMPQLMKRMEHEYKVFWTPERLAQAKSENLSPIQAVTLASIVEEETNRAQDKPIIAGLYLNRLKRNMPLQSCPTVKFALQDFALQRITDKDLQVQSPYNTYRHKGLPPGPIRIPSIESVEAVLNYTPNDYLYMCAKETLNGEHYFATTWAQQKKNAARYAAALDKRGIYQ</sequence>
<evidence type="ECO:0000256" key="7">
    <source>
        <dbReference type="HAMAP-Rule" id="MF_02065"/>
    </source>
</evidence>
<dbReference type="HAMAP" id="MF_02065">
    <property type="entry name" value="MltG"/>
    <property type="match status" value="1"/>
</dbReference>
<evidence type="ECO:0000256" key="3">
    <source>
        <dbReference type="ARBA" id="ARBA00022989"/>
    </source>
</evidence>
<dbReference type="GO" id="GO:0009252">
    <property type="term" value="P:peptidoglycan biosynthetic process"/>
    <property type="evidence" value="ECO:0007669"/>
    <property type="project" value="UniProtKB-UniRule"/>
</dbReference>
<dbReference type="InterPro" id="IPR003770">
    <property type="entry name" value="MLTG-like"/>
</dbReference>
<evidence type="ECO:0000256" key="6">
    <source>
        <dbReference type="ARBA" id="ARBA00023316"/>
    </source>
</evidence>
<keyword evidence="6 7" id="KW-0961">Cell wall biogenesis/degradation</keyword>
<name>A0A7W5DT14_9PORP</name>
<dbReference type="Proteomes" id="UP000544222">
    <property type="component" value="Unassembled WGS sequence"/>
</dbReference>
<comment type="similarity">
    <text evidence="7">Belongs to the transglycosylase MltG family.</text>
</comment>
<evidence type="ECO:0000256" key="5">
    <source>
        <dbReference type="ARBA" id="ARBA00023239"/>
    </source>
</evidence>
<keyword evidence="2 7" id="KW-0812">Transmembrane</keyword>
<organism evidence="8 9">
    <name type="scientific">Microbacter margulisiae</name>
    <dbReference type="NCBI Taxonomy" id="1350067"/>
    <lineage>
        <taxon>Bacteria</taxon>
        <taxon>Pseudomonadati</taxon>
        <taxon>Bacteroidota</taxon>
        <taxon>Bacteroidia</taxon>
        <taxon>Bacteroidales</taxon>
        <taxon>Porphyromonadaceae</taxon>
        <taxon>Microbacter</taxon>
    </lineage>
</organism>
<comment type="catalytic activity">
    <reaction evidence="7">
        <text>a peptidoglycan chain = a peptidoglycan chain with N-acetyl-1,6-anhydromuramyl-[peptide] at the reducing end + a peptidoglycan chain with N-acetylglucosamine at the non-reducing end.</text>
        <dbReference type="EC" id="4.2.2.29"/>
    </reaction>
</comment>
<comment type="subcellular location">
    <subcellularLocation>
        <location evidence="7">Cell membrane</location>
        <topology evidence="7">Single-pass membrane protein</topology>
    </subcellularLocation>
</comment>
<evidence type="ECO:0000256" key="4">
    <source>
        <dbReference type="ARBA" id="ARBA00023136"/>
    </source>
</evidence>
<protein>
    <recommendedName>
        <fullName evidence="7">Endolytic murein transglycosylase</fullName>
        <ecNumber evidence="7">4.2.2.29</ecNumber>
    </recommendedName>
    <alternativeName>
        <fullName evidence="7">Peptidoglycan lytic transglycosylase</fullName>
    </alternativeName>
    <alternativeName>
        <fullName evidence="7">Peptidoglycan polymerization terminase</fullName>
    </alternativeName>
</protein>
<evidence type="ECO:0000313" key="8">
    <source>
        <dbReference type="EMBL" id="MBB3187708.1"/>
    </source>
</evidence>
<evidence type="ECO:0000256" key="2">
    <source>
        <dbReference type="ARBA" id="ARBA00022692"/>
    </source>
</evidence>
<proteinExistence type="inferred from homology"/>
<dbReference type="Pfam" id="PF02618">
    <property type="entry name" value="YceG"/>
    <property type="match status" value="1"/>
</dbReference>
<dbReference type="Gene3D" id="3.30.1490.480">
    <property type="entry name" value="Endolytic murein transglycosylase"/>
    <property type="match status" value="1"/>
</dbReference>
<dbReference type="EMBL" id="JACHYB010000001">
    <property type="protein sequence ID" value="MBB3187708.1"/>
    <property type="molecule type" value="Genomic_DNA"/>
</dbReference>
<reference evidence="8 9" key="1">
    <citation type="submission" date="2020-08" db="EMBL/GenBank/DDBJ databases">
        <title>Genomic Encyclopedia of Type Strains, Phase IV (KMG-IV): sequencing the most valuable type-strain genomes for metagenomic binning, comparative biology and taxonomic classification.</title>
        <authorList>
            <person name="Goeker M."/>
        </authorList>
    </citation>
    <scope>NUCLEOTIDE SEQUENCE [LARGE SCALE GENOMIC DNA]</scope>
    <source>
        <strain evidence="8 9">DSM 27471</strain>
    </source>
</reference>
<keyword evidence="1 7" id="KW-1003">Cell membrane</keyword>
<dbReference type="GO" id="GO:0071555">
    <property type="term" value="P:cell wall organization"/>
    <property type="evidence" value="ECO:0007669"/>
    <property type="project" value="UniProtKB-KW"/>
</dbReference>
<comment type="caution">
    <text evidence="8">The sequence shown here is derived from an EMBL/GenBank/DDBJ whole genome shotgun (WGS) entry which is preliminary data.</text>
</comment>
<dbReference type="EC" id="4.2.2.29" evidence="7"/>
<dbReference type="GO" id="GO:0005886">
    <property type="term" value="C:plasma membrane"/>
    <property type="evidence" value="ECO:0007669"/>
    <property type="project" value="UniProtKB-SubCell"/>
</dbReference>
<keyword evidence="5 7" id="KW-0456">Lyase</keyword>
<accession>A0A7W5DT14</accession>
<comment type="function">
    <text evidence="7">Functions as a peptidoglycan terminase that cleaves nascent peptidoglycan strands endolytically to terminate their elongation.</text>
</comment>
<dbReference type="Gene3D" id="3.30.160.60">
    <property type="entry name" value="Classic Zinc Finger"/>
    <property type="match status" value="1"/>
</dbReference>
<feature type="transmembrane region" description="Helical" evidence="7">
    <location>
        <begin position="12"/>
        <end position="31"/>
    </location>
</feature>
<dbReference type="RefSeq" id="WP_183413441.1">
    <property type="nucleotide sequence ID" value="NZ_JACHYB010000001.1"/>
</dbReference>
<keyword evidence="4 7" id="KW-0472">Membrane</keyword>
<dbReference type="PANTHER" id="PTHR30518:SF2">
    <property type="entry name" value="ENDOLYTIC MUREIN TRANSGLYCOSYLASE"/>
    <property type="match status" value="1"/>
</dbReference>
<feature type="site" description="Important for catalytic activity" evidence="7">
    <location>
        <position position="221"/>
    </location>
</feature>
<keyword evidence="3 7" id="KW-1133">Transmembrane helix</keyword>